<keyword evidence="2" id="KW-1185">Reference proteome</keyword>
<sequence>MSITPIERIELISTGEESKLSMNLFIGFLKKQLRSLRLSD</sequence>
<proteinExistence type="predicted"/>
<dbReference type="AlphaFoldDB" id="A0A5P8VRI0"/>
<accession>A0A5P8VRI0</accession>
<gene>
    <name evidence="1" type="ORF">GXM_00531</name>
</gene>
<name>A0A5P8VRI0_9NOSO</name>
<reference evidence="1 2" key="1">
    <citation type="submission" date="2019-10" db="EMBL/GenBank/DDBJ databases">
        <title>Genomic and transcriptomic insights into the perfect genentic adaptation of a filamentous nitrogen-fixing cyanobacterium to rice fields.</title>
        <authorList>
            <person name="Chen Z."/>
        </authorList>
    </citation>
    <scope>NUCLEOTIDE SEQUENCE [LARGE SCALE GENOMIC DNA]</scope>
    <source>
        <strain evidence="1">CCNUC1</strain>
    </source>
</reference>
<evidence type="ECO:0000313" key="1">
    <source>
        <dbReference type="EMBL" id="QFS43058.1"/>
    </source>
</evidence>
<evidence type="ECO:0000313" key="2">
    <source>
        <dbReference type="Proteomes" id="UP000326678"/>
    </source>
</evidence>
<dbReference type="KEGG" id="nsh:GXM_00531"/>
<dbReference type="Proteomes" id="UP000326678">
    <property type="component" value="Chromosome Gxm1"/>
</dbReference>
<organism evidence="1 2">
    <name type="scientific">Nostoc sphaeroides CCNUC1</name>
    <dbReference type="NCBI Taxonomy" id="2653204"/>
    <lineage>
        <taxon>Bacteria</taxon>
        <taxon>Bacillati</taxon>
        <taxon>Cyanobacteriota</taxon>
        <taxon>Cyanophyceae</taxon>
        <taxon>Nostocales</taxon>
        <taxon>Nostocaceae</taxon>
        <taxon>Nostoc</taxon>
    </lineage>
</organism>
<protein>
    <submittedName>
        <fullName evidence="1">Uncharacterized protein</fullName>
    </submittedName>
</protein>
<dbReference type="EMBL" id="CP045226">
    <property type="protein sequence ID" value="QFS43058.1"/>
    <property type="molecule type" value="Genomic_DNA"/>
</dbReference>